<dbReference type="WBParaSite" id="maker-unitig_21120-snap-gene-0.2-mRNA-1">
    <property type="protein sequence ID" value="maker-unitig_21120-snap-gene-0.2-mRNA-1"/>
    <property type="gene ID" value="maker-unitig_21120-snap-gene-0.2"/>
</dbReference>
<keyword evidence="1" id="KW-1185">Reference proteome</keyword>
<dbReference type="Proteomes" id="UP000095280">
    <property type="component" value="Unplaced"/>
</dbReference>
<dbReference type="AlphaFoldDB" id="A0A1I8F5E0"/>
<name>A0A1I8F5E0_9PLAT</name>
<proteinExistence type="predicted"/>
<sequence>RSAYKTSPKLQSWPICRPPLCPSCPTTWPTAWARLRPASAGSPAAAARQLGADPRQGRHQGDLLYCKLAPSPWRPSCRTSWHLPATDCRSSPSSAFSRMRAGSRCRRRCCRWGVAQPAWPT</sequence>
<organism evidence="1 2">
    <name type="scientific">Macrostomum lignano</name>
    <dbReference type="NCBI Taxonomy" id="282301"/>
    <lineage>
        <taxon>Eukaryota</taxon>
        <taxon>Metazoa</taxon>
        <taxon>Spiralia</taxon>
        <taxon>Lophotrochozoa</taxon>
        <taxon>Platyhelminthes</taxon>
        <taxon>Rhabditophora</taxon>
        <taxon>Macrostomorpha</taxon>
        <taxon>Macrostomida</taxon>
        <taxon>Macrostomidae</taxon>
        <taxon>Macrostomum</taxon>
    </lineage>
</organism>
<accession>A0A1I8F5E0</accession>
<protein>
    <submittedName>
        <fullName evidence="2">Secreted protein</fullName>
    </submittedName>
</protein>
<reference evidence="2" key="1">
    <citation type="submission" date="2016-11" db="UniProtKB">
        <authorList>
            <consortium name="WormBaseParasite"/>
        </authorList>
    </citation>
    <scope>IDENTIFICATION</scope>
</reference>
<evidence type="ECO:0000313" key="1">
    <source>
        <dbReference type="Proteomes" id="UP000095280"/>
    </source>
</evidence>
<evidence type="ECO:0000313" key="2">
    <source>
        <dbReference type="WBParaSite" id="maker-unitig_21120-snap-gene-0.2-mRNA-1"/>
    </source>
</evidence>